<dbReference type="EMBL" id="CAMGYJ010000009">
    <property type="protein sequence ID" value="CAI0546213.1"/>
    <property type="molecule type" value="Genomic_DNA"/>
</dbReference>
<name>A0AAV0QPL1_9ROSI</name>
<proteinExistence type="predicted"/>
<accession>A0AAV0QPL1</accession>
<protein>
    <submittedName>
        <fullName evidence="3">Uncharacterized protein</fullName>
    </submittedName>
</protein>
<keyword evidence="4" id="KW-1185">Reference proteome</keyword>
<sequence length="170" mass="19164">MGDGEAGVQGREERDKEGPEVRDPAQECVRDWGAHVAEPGGEDEPQDGREDQVLPLPRLDRAEEGAVQDAAERERNLLRQDAIRAGHDDEGHCLGGQEVRAQNDWHQAAEHAAVIPPSPPVGPDIKKKINRAAKRERKNCFHFCHYDFSSFFFFFFYKLGSLPLLFFLSI</sequence>
<evidence type="ECO:0000313" key="4">
    <source>
        <dbReference type="Proteomes" id="UP001154282"/>
    </source>
</evidence>
<keyword evidence="2" id="KW-0472">Membrane</keyword>
<feature type="transmembrane region" description="Helical" evidence="2">
    <location>
        <begin position="148"/>
        <end position="168"/>
    </location>
</feature>
<dbReference type="Proteomes" id="UP001154282">
    <property type="component" value="Unassembled WGS sequence"/>
</dbReference>
<comment type="caution">
    <text evidence="3">The sequence shown here is derived from an EMBL/GenBank/DDBJ whole genome shotgun (WGS) entry which is preliminary data.</text>
</comment>
<dbReference type="AlphaFoldDB" id="A0AAV0QPL1"/>
<feature type="region of interest" description="Disordered" evidence="1">
    <location>
        <begin position="1"/>
        <end position="53"/>
    </location>
</feature>
<gene>
    <name evidence="3" type="ORF">LITE_LOCUS43874</name>
</gene>
<keyword evidence="2" id="KW-0812">Transmembrane</keyword>
<keyword evidence="2" id="KW-1133">Transmembrane helix</keyword>
<evidence type="ECO:0000256" key="1">
    <source>
        <dbReference type="SAM" id="MobiDB-lite"/>
    </source>
</evidence>
<evidence type="ECO:0000256" key="2">
    <source>
        <dbReference type="SAM" id="Phobius"/>
    </source>
</evidence>
<feature type="compositionally biased region" description="Basic and acidic residues" evidence="1">
    <location>
        <begin position="10"/>
        <end position="33"/>
    </location>
</feature>
<reference evidence="3" key="1">
    <citation type="submission" date="2022-08" db="EMBL/GenBank/DDBJ databases">
        <authorList>
            <person name="Gutierrez-Valencia J."/>
        </authorList>
    </citation>
    <scope>NUCLEOTIDE SEQUENCE</scope>
</reference>
<evidence type="ECO:0000313" key="3">
    <source>
        <dbReference type="EMBL" id="CAI0546213.1"/>
    </source>
</evidence>
<organism evidence="3 4">
    <name type="scientific">Linum tenue</name>
    <dbReference type="NCBI Taxonomy" id="586396"/>
    <lineage>
        <taxon>Eukaryota</taxon>
        <taxon>Viridiplantae</taxon>
        <taxon>Streptophyta</taxon>
        <taxon>Embryophyta</taxon>
        <taxon>Tracheophyta</taxon>
        <taxon>Spermatophyta</taxon>
        <taxon>Magnoliopsida</taxon>
        <taxon>eudicotyledons</taxon>
        <taxon>Gunneridae</taxon>
        <taxon>Pentapetalae</taxon>
        <taxon>rosids</taxon>
        <taxon>fabids</taxon>
        <taxon>Malpighiales</taxon>
        <taxon>Linaceae</taxon>
        <taxon>Linum</taxon>
    </lineage>
</organism>